<accession>A0AAE1HY89</accession>
<dbReference type="InterPro" id="IPR010920">
    <property type="entry name" value="LSM_dom_sf"/>
</dbReference>
<evidence type="ECO:0000313" key="2">
    <source>
        <dbReference type="EMBL" id="KAK3928845.1"/>
    </source>
</evidence>
<dbReference type="InterPro" id="IPR039267">
    <property type="entry name" value="Lsm11"/>
</dbReference>
<dbReference type="PANTHER" id="PTHR21415:SF1">
    <property type="entry name" value="U7 SNRNA-ASSOCIATED SM-LIKE PROTEIN LSM11"/>
    <property type="match status" value="1"/>
</dbReference>
<dbReference type="Proteomes" id="UP001219518">
    <property type="component" value="Unassembled WGS sequence"/>
</dbReference>
<dbReference type="PANTHER" id="PTHR21415">
    <property type="entry name" value="U7 SNRNA-ASSOCIATED SM-LIKE PROTEIN LSM11"/>
    <property type="match status" value="1"/>
</dbReference>
<proteinExistence type="predicted"/>
<protein>
    <submittedName>
        <fullName evidence="2">U7 snRNA-associated Sm-like protein LSm11</fullName>
    </submittedName>
</protein>
<dbReference type="EMBL" id="JAHWGI010001356">
    <property type="protein sequence ID" value="KAK3928845.1"/>
    <property type="molecule type" value="Genomic_DNA"/>
</dbReference>
<reference evidence="2" key="2">
    <citation type="journal article" date="2023" name="BMC Genomics">
        <title>Pest status, molecular evolution, and epigenetic factors derived from the genome assembly of Frankliniella fusca, a thysanopteran phytovirus vector.</title>
        <authorList>
            <person name="Catto M.A."/>
            <person name="Labadie P.E."/>
            <person name="Jacobson A.L."/>
            <person name="Kennedy G.G."/>
            <person name="Srinivasan R."/>
            <person name="Hunt B.G."/>
        </authorList>
    </citation>
    <scope>NUCLEOTIDE SEQUENCE</scope>
    <source>
        <strain evidence="2">PL_HMW_Pooled</strain>
    </source>
</reference>
<evidence type="ECO:0000313" key="3">
    <source>
        <dbReference type="Proteomes" id="UP001219518"/>
    </source>
</evidence>
<dbReference type="GO" id="GO:0005683">
    <property type="term" value="C:U7 snRNP"/>
    <property type="evidence" value="ECO:0007669"/>
    <property type="project" value="TreeGrafter"/>
</dbReference>
<dbReference type="SUPFAM" id="SSF50182">
    <property type="entry name" value="Sm-like ribonucleoproteins"/>
    <property type="match status" value="1"/>
</dbReference>
<keyword evidence="3" id="KW-1185">Reference proteome</keyword>
<evidence type="ECO:0000256" key="1">
    <source>
        <dbReference type="SAM" id="MobiDB-lite"/>
    </source>
</evidence>
<dbReference type="GO" id="GO:0071209">
    <property type="term" value="F:U7 snRNA binding"/>
    <property type="evidence" value="ECO:0007669"/>
    <property type="project" value="InterPro"/>
</dbReference>
<dbReference type="AlphaFoldDB" id="A0AAE1HY89"/>
<dbReference type="Gene3D" id="2.30.30.100">
    <property type="match status" value="1"/>
</dbReference>
<name>A0AAE1HY89_9NEOP</name>
<feature type="region of interest" description="Disordered" evidence="1">
    <location>
        <begin position="104"/>
        <end position="152"/>
    </location>
</feature>
<sequence length="199" mass="22511">MYSHFAISIFEKKNYEKNSYTILDFRFHLLPQVVTRDAQGVHGRLEGYVVLFDKHWNLAMSDVTEVFYRSTPRRAKDYFPADAGVREVTNNLSELCVSQALPPGAGRGRGRGRGRGLVGAGPTCRLPRPADLVPEQELREGRGKGRGKRSREEMADWIPLPKLFYRPCGKRQECVRHIGQLFVRGEHVVFVQILSAGAV</sequence>
<gene>
    <name evidence="2" type="ORF">KUF71_017069</name>
</gene>
<reference evidence="2" key="1">
    <citation type="submission" date="2021-07" db="EMBL/GenBank/DDBJ databases">
        <authorList>
            <person name="Catto M.A."/>
            <person name="Jacobson A."/>
            <person name="Kennedy G."/>
            <person name="Labadie P."/>
            <person name="Hunt B.G."/>
            <person name="Srinivasan R."/>
        </authorList>
    </citation>
    <scope>NUCLEOTIDE SEQUENCE</scope>
    <source>
        <strain evidence="2">PL_HMW_Pooled</strain>
        <tissue evidence="2">Head</tissue>
    </source>
</reference>
<dbReference type="GO" id="GO:0006398">
    <property type="term" value="P:mRNA 3'-end processing by stem-loop binding and cleavage"/>
    <property type="evidence" value="ECO:0007669"/>
    <property type="project" value="TreeGrafter"/>
</dbReference>
<organism evidence="2 3">
    <name type="scientific">Frankliniella fusca</name>
    <dbReference type="NCBI Taxonomy" id="407009"/>
    <lineage>
        <taxon>Eukaryota</taxon>
        <taxon>Metazoa</taxon>
        <taxon>Ecdysozoa</taxon>
        <taxon>Arthropoda</taxon>
        <taxon>Hexapoda</taxon>
        <taxon>Insecta</taxon>
        <taxon>Pterygota</taxon>
        <taxon>Neoptera</taxon>
        <taxon>Paraneoptera</taxon>
        <taxon>Thysanoptera</taxon>
        <taxon>Terebrantia</taxon>
        <taxon>Thripoidea</taxon>
        <taxon>Thripidae</taxon>
        <taxon>Frankliniella</taxon>
    </lineage>
</organism>
<comment type="caution">
    <text evidence="2">The sequence shown here is derived from an EMBL/GenBank/DDBJ whole genome shotgun (WGS) entry which is preliminary data.</text>
</comment>